<evidence type="ECO:0000313" key="14">
    <source>
        <dbReference type="EMBL" id="KKB53328.1"/>
    </source>
</evidence>
<keyword evidence="5" id="KW-0548">Nucleotidyltransferase</keyword>
<keyword evidence="12" id="KW-0804">Transcription</keyword>
<keyword evidence="4" id="KW-0808">Transferase</keyword>
<accession>A0A0F5J6E6</accession>
<evidence type="ECO:0000256" key="2">
    <source>
        <dbReference type="ARBA" id="ARBA00022478"/>
    </source>
</evidence>
<dbReference type="PANTHER" id="PTHR30313">
    <property type="entry name" value="DNA PRIMASE"/>
    <property type="match status" value="1"/>
</dbReference>
<evidence type="ECO:0000256" key="8">
    <source>
        <dbReference type="ARBA" id="ARBA00022771"/>
    </source>
</evidence>
<keyword evidence="2" id="KW-0240">DNA-directed RNA polymerase</keyword>
<dbReference type="GO" id="GO:0000428">
    <property type="term" value="C:DNA-directed RNA polymerase complex"/>
    <property type="evidence" value="ECO:0007669"/>
    <property type="project" value="UniProtKB-KW"/>
</dbReference>
<keyword evidence="7" id="KW-0479">Metal-binding</keyword>
<dbReference type="Gene3D" id="3.90.580.10">
    <property type="entry name" value="Zinc finger, CHC2-type domain"/>
    <property type="match status" value="1"/>
</dbReference>
<dbReference type="InterPro" id="IPR036977">
    <property type="entry name" value="DNA_primase_Znf_CHC2"/>
</dbReference>
<dbReference type="Pfam" id="PF01807">
    <property type="entry name" value="Zn_ribbon_DnaG"/>
    <property type="match status" value="1"/>
</dbReference>
<comment type="cofactor">
    <cofactor evidence="1">
        <name>Zn(2+)</name>
        <dbReference type="ChEBI" id="CHEBI:29105"/>
    </cofactor>
</comment>
<protein>
    <submittedName>
        <fullName evidence="14">DNA primase</fullName>
    </submittedName>
</protein>
<name>A0A0F5J6E6_9BACT</name>
<keyword evidence="8" id="KW-0863">Zinc-finger</keyword>
<dbReference type="SMART" id="SM00400">
    <property type="entry name" value="ZnF_CHCC"/>
    <property type="match status" value="1"/>
</dbReference>
<feature type="domain" description="Zinc finger CHC2-type" evidence="13">
    <location>
        <begin position="32"/>
        <end position="86"/>
    </location>
</feature>
<evidence type="ECO:0000256" key="3">
    <source>
        <dbReference type="ARBA" id="ARBA00022515"/>
    </source>
</evidence>
<evidence type="ECO:0000256" key="11">
    <source>
        <dbReference type="ARBA" id="ARBA00023125"/>
    </source>
</evidence>
<evidence type="ECO:0000256" key="10">
    <source>
        <dbReference type="ARBA" id="ARBA00022842"/>
    </source>
</evidence>
<dbReference type="PANTHER" id="PTHR30313:SF2">
    <property type="entry name" value="DNA PRIMASE"/>
    <property type="match status" value="1"/>
</dbReference>
<dbReference type="GO" id="GO:0008270">
    <property type="term" value="F:zinc ion binding"/>
    <property type="evidence" value="ECO:0007669"/>
    <property type="project" value="UniProtKB-KW"/>
</dbReference>
<evidence type="ECO:0000256" key="1">
    <source>
        <dbReference type="ARBA" id="ARBA00001947"/>
    </source>
</evidence>
<dbReference type="HOGENOM" id="CLU_2106626_0_0_10"/>
<proteinExistence type="predicted"/>
<dbReference type="STRING" id="927665.HMPREF1535_03556"/>
<evidence type="ECO:0000256" key="5">
    <source>
        <dbReference type="ARBA" id="ARBA00022695"/>
    </source>
</evidence>
<dbReference type="GO" id="GO:1990077">
    <property type="term" value="C:primosome complex"/>
    <property type="evidence" value="ECO:0007669"/>
    <property type="project" value="UniProtKB-KW"/>
</dbReference>
<keyword evidence="9" id="KW-0862">Zinc</keyword>
<dbReference type="AlphaFoldDB" id="A0A0F5J6E6"/>
<keyword evidence="11" id="KW-0238">DNA-binding</keyword>
<keyword evidence="10" id="KW-0460">Magnesium</keyword>
<dbReference type="FunFam" id="3.90.580.10:FF:000001">
    <property type="entry name" value="DNA primase"/>
    <property type="match status" value="1"/>
</dbReference>
<dbReference type="Proteomes" id="UP000033047">
    <property type="component" value="Unassembled WGS sequence"/>
</dbReference>
<evidence type="ECO:0000313" key="15">
    <source>
        <dbReference type="Proteomes" id="UP000033047"/>
    </source>
</evidence>
<dbReference type="SUPFAM" id="SSF57783">
    <property type="entry name" value="Zinc beta-ribbon"/>
    <property type="match status" value="1"/>
</dbReference>
<evidence type="ECO:0000256" key="7">
    <source>
        <dbReference type="ARBA" id="ARBA00022723"/>
    </source>
</evidence>
<evidence type="ECO:0000256" key="9">
    <source>
        <dbReference type="ARBA" id="ARBA00022833"/>
    </source>
</evidence>
<dbReference type="PATRIC" id="fig|927665.4.peg.3657"/>
<dbReference type="GO" id="GO:0005737">
    <property type="term" value="C:cytoplasm"/>
    <property type="evidence" value="ECO:0007669"/>
    <property type="project" value="TreeGrafter"/>
</dbReference>
<dbReference type="GO" id="GO:0006269">
    <property type="term" value="P:DNA replication, synthesis of primer"/>
    <property type="evidence" value="ECO:0007669"/>
    <property type="project" value="UniProtKB-KW"/>
</dbReference>
<gene>
    <name evidence="14" type="ORF">HMPREF1535_03556</name>
</gene>
<keyword evidence="3" id="KW-0639">Primosome</keyword>
<dbReference type="EMBL" id="AQHV01000015">
    <property type="protein sequence ID" value="KKB53328.1"/>
    <property type="molecule type" value="Genomic_DNA"/>
</dbReference>
<dbReference type="InterPro" id="IPR050219">
    <property type="entry name" value="DnaG_primase"/>
</dbReference>
<evidence type="ECO:0000256" key="6">
    <source>
        <dbReference type="ARBA" id="ARBA00022705"/>
    </source>
</evidence>
<sequence>MTKIEIEQLKASYPIENVIGETVKLERKGTNYVGLCPFHEDHHPSLVVNPQKQTFKCFACGEHGDVIEFIEKTEHCNFMEAVGKLKIENRELKINKKNANPVDRDNDAKQFSIFN</sequence>
<evidence type="ECO:0000259" key="13">
    <source>
        <dbReference type="SMART" id="SM00400"/>
    </source>
</evidence>
<dbReference type="GO" id="GO:0003899">
    <property type="term" value="F:DNA-directed RNA polymerase activity"/>
    <property type="evidence" value="ECO:0007669"/>
    <property type="project" value="InterPro"/>
</dbReference>
<evidence type="ECO:0000256" key="12">
    <source>
        <dbReference type="ARBA" id="ARBA00023163"/>
    </source>
</evidence>
<dbReference type="GO" id="GO:0003677">
    <property type="term" value="F:DNA binding"/>
    <property type="evidence" value="ECO:0007669"/>
    <property type="project" value="UniProtKB-KW"/>
</dbReference>
<dbReference type="RefSeq" id="WP_244275650.1">
    <property type="nucleotide sequence ID" value="NZ_KQ033913.1"/>
</dbReference>
<dbReference type="InterPro" id="IPR002694">
    <property type="entry name" value="Znf_CHC2"/>
</dbReference>
<reference evidence="14 15" key="1">
    <citation type="submission" date="2013-04" db="EMBL/GenBank/DDBJ databases">
        <title>The Genome Sequence of Parabacteroides goldsteinii DSM 19448.</title>
        <authorList>
            <consortium name="The Broad Institute Genomics Platform"/>
            <person name="Earl A."/>
            <person name="Ward D."/>
            <person name="Feldgarden M."/>
            <person name="Gevers D."/>
            <person name="Martens E."/>
            <person name="Sakamoto M."/>
            <person name="Benno Y."/>
            <person name="Song Y."/>
            <person name="Liu C."/>
            <person name="Lee J."/>
            <person name="Bolanos M."/>
            <person name="Vaisanen M.L."/>
            <person name="Finegold S.M."/>
            <person name="Walker B."/>
            <person name="Young S."/>
            <person name="Zeng Q."/>
            <person name="Gargeya S."/>
            <person name="Fitzgerald M."/>
            <person name="Haas B."/>
            <person name="Abouelleil A."/>
            <person name="Allen A.W."/>
            <person name="Alvarado L."/>
            <person name="Arachchi H.M."/>
            <person name="Berlin A.M."/>
            <person name="Chapman S.B."/>
            <person name="Gainer-Dewar J."/>
            <person name="Goldberg J."/>
            <person name="Griggs A."/>
            <person name="Gujja S."/>
            <person name="Hansen M."/>
            <person name="Howarth C."/>
            <person name="Imamovic A."/>
            <person name="Ireland A."/>
            <person name="Larimer J."/>
            <person name="McCowan C."/>
            <person name="Murphy C."/>
            <person name="Pearson M."/>
            <person name="Poon T.W."/>
            <person name="Priest M."/>
            <person name="Roberts A."/>
            <person name="Saif S."/>
            <person name="Shea T."/>
            <person name="Sisk P."/>
            <person name="Sykes S."/>
            <person name="Wortman J."/>
            <person name="Nusbaum C."/>
            <person name="Birren B."/>
        </authorList>
    </citation>
    <scope>NUCLEOTIDE SEQUENCE [LARGE SCALE GENOMIC DNA]</scope>
    <source>
        <strain evidence="14 15">DSM 19448</strain>
    </source>
</reference>
<evidence type="ECO:0000256" key="4">
    <source>
        <dbReference type="ARBA" id="ARBA00022679"/>
    </source>
</evidence>
<keyword evidence="6" id="KW-0235">DNA replication</keyword>
<organism evidence="14 15">
    <name type="scientific">Parabacteroides goldsteinii DSM 19448 = WAL 12034</name>
    <dbReference type="NCBI Taxonomy" id="927665"/>
    <lineage>
        <taxon>Bacteria</taxon>
        <taxon>Pseudomonadati</taxon>
        <taxon>Bacteroidota</taxon>
        <taxon>Bacteroidia</taxon>
        <taxon>Bacteroidales</taxon>
        <taxon>Tannerellaceae</taxon>
        <taxon>Parabacteroides</taxon>
    </lineage>
</organism>
<comment type="caution">
    <text evidence="14">The sequence shown here is derived from an EMBL/GenBank/DDBJ whole genome shotgun (WGS) entry which is preliminary data.</text>
</comment>